<protein>
    <submittedName>
        <fullName evidence="2">Uncharacterized protein</fullName>
    </submittedName>
</protein>
<dbReference type="EMBL" id="QGNW01000273">
    <property type="protein sequence ID" value="RVW79869.1"/>
    <property type="molecule type" value="Genomic_DNA"/>
</dbReference>
<name>A0A438H641_VITVI</name>
<feature type="compositionally biased region" description="Basic and acidic residues" evidence="1">
    <location>
        <begin position="24"/>
        <end position="33"/>
    </location>
</feature>
<sequence>MLIRRGARWRWQLRLAVPVVVPDEDARRDHPAENVEAPNPEEESPSVASSGNLLMMRLAPPLALLATRSWKRS</sequence>
<comment type="caution">
    <text evidence="2">The sequence shown here is derived from an EMBL/GenBank/DDBJ whole genome shotgun (WGS) entry which is preliminary data.</text>
</comment>
<proteinExistence type="predicted"/>
<feature type="region of interest" description="Disordered" evidence="1">
    <location>
        <begin position="22"/>
        <end position="49"/>
    </location>
</feature>
<gene>
    <name evidence="2" type="ORF">CK203_041416</name>
</gene>
<accession>A0A438H641</accession>
<evidence type="ECO:0000256" key="1">
    <source>
        <dbReference type="SAM" id="MobiDB-lite"/>
    </source>
</evidence>
<dbReference type="Proteomes" id="UP000288805">
    <property type="component" value="Unassembled WGS sequence"/>
</dbReference>
<reference evidence="2 3" key="1">
    <citation type="journal article" date="2018" name="PLoS Genet.">
        <title>Population sequencing reveals clonal diversity and ancestral inbreeding in the grapevine cultivar Chardonnay.</title>
        <authorList>
            <person name="Roach M.J."/>
            <person name="Johnson D.L."/>
            <person name="Bohlmann J."/>
            <person name="van Vuuren H.J."/>
            <person name="Jones S.J."/>
            <person name="Pretorius I.S."/>
            <person name="Schmidt S.A."/>
            <person name="Borneman A.R."/>
        </authorList>
    </citation>
    <scope>NUCLEOTIDE SEQUENCE [LARGE SCALE GENOMIC DNA]</scope>
    <source>
        <strain evidence="3">cv. Chardonnay</strain>
        <tissue evidence="2">Leaf</tissue>
    </source>
</reference>
<organism evidence="2 3">
    <name type="scientific">Vitis vinifera</name>
    <name type="common">Grape</name>
    <dbReference type="NCBI Taxonomy" id="29760"/>
    <lineage>
        <taxon>Eukaryota</taxon>
        <taxon>Viridiplantae</taxon>
        <taxon>Streptophyta</taxon>
        <taxon>Embryophyta</taxon>
        <taxon>Tracheophyta</taxon>
        <taxon>Spermatophyta</taxon>
        <taxon>Magnoliopsida</taxon>
        <taxon>eudicotyledons</taxon>
        <taxon>Gunneridae</taxon>
        <taxon>Pentapetalae</taxon>
        <taxon>rosids</taxon>
        <taxon>Vitales</taxon>
        <taxon>Vitaceae</taxon>
        <taxon>Viteae</taxon>
        <taxon>Vitis</taxon>
    </lineage>
</organism>
<evidence type="ECO:0000313" key="2">
    <source>
        <dbReference type="EMBL" id="RVW79869.1"/>
    </source>
</evidence>
<evidence type="ECO:0000313" key="3">
    <source>
        <dbReference type="Proteomes" id="UP000288805"/>
    </source>
</evidence>
<dbReference type="AlphaFoldDB" id="A0A438H641"/>